<dbReference type="RefSeq" id="WP_354507774.1">
    <property type="nucleotide sequence ID" value="NZ_JBEPMO010000004.1"/>
</dbReference>
<keyword evidence="1" id="KW-0472">Membrane</keyword>
<name>A0ABV2LSS5_9FLAO</name>
<reference evidence="2 3" key="1">
    <citation type="submission" date="2024-06" db="EMBL/GenBank/DDBJ databases">
        <title>Genomic Encyclopedia of Type Strains, Phase IV (KMG-IV): sequencing the most valuable type-strain genomes for metagenomic binning, comparative biology and taxonomic classification.</title>
        <authorList>
            <person name="Goeker M."/>
        </authorList>
    </citation>
    <scope>NUCLEOTIDE SEQUENCE [LARGE SCALE GENOMIC DNA]</scope>
    <source>
        <strain evidence="2 3">DSM 29388</strain>
    </source>
</reference>
<comment type="caution">
    <text evidence="2">The sequence shown here is derived from an EMBL/GenBank/DDBJ whole genome shotgun (WGS) entry which is preliminary data.</text>
</comment>
<accession>A0ABV2LSS5</accession>
<keyword evidence="1" id="KW-1133">Transmembrane helix</keyword>
<feature type="transmembrane region" description="Helical" evidence="1">
    <location>
        <begin position="107"/>
        <end position="129"/>
    </location>
</feature>
<dbReference type="Proteomes" id="UP001549146">
    <property type="component" value="Unassembled WGS sequence"/>
</dbReference>
<feature type="transmembrane region" description="Helical" evidence="1">
    <location>
        <begin position="20"/>
        <end position="37"/>
    </location>
</feature>
<feature type="transmembrane region" description="Helical" evidence="1">
    <location>
        <begin position="160"/>
        <end position="189"/>
    </location>
</feature>
<organism evidence="2 3">
    <name type="scientific">Moheibacter stercoris</name>
    <dbReference type="NCBI Taxonomy" id="1628251"/>
    <lineage>
        <taxon>Bacteria</taxon>
        <taxon>Pseudomonadati</taxon>
        <taxon>Bacteroidota</taxon>
        <taxon>Flavobacteriia</taxon>
        <taxon>Flavobacteriales</taxon>
        <taxon>Weeksellaceae</taxon>
        <taxon>Moheibacter</taxon>
    </lineage>
</organism>
<dbReference type="EMBL" id="JBEPMO010000004">
    <property type="protein sequence ID" value="MET3731476.1"/>
    <property type="molecule type" value="Genomic_DNA"/>
</dbReference>
<keyword evidence="3" id="KW-1185">Reference proteome</keyword>
<gene>
    <name evidence="2" type="ORF">ABID46_001045</name>
</gene>
<sequence length="194" mass="22705">MKLNISPNKIKSIVKTFKKLLIAYISICMVIMTIQQINKAKELNEIHKMTFESNEEFLELLGVTSSIEKQQALMRAHQDQIAFEYKFGRSLNENEINPFSPNLYFKIAMLLVMFTTILIIIILIIHFLFNPIIKISQYFTLYKENSINLKDYKSKWTKSLICTTILNLIFIIPTFGLSLILFIQIFLFYEGNKS</sequence>
<proteinExistence type="predicted"/>
<evidence type="ECO:0000313" key="2">
    <source>
        <dbReference type="EMBL" id="MET3731476.1"/>
    </source>
</evidence>
<evidence type="ECO:0000256" key="1">
    <source>
        <dbReference type="SAM" id="Phobius"/>
    </source>
</evidence>
<keyword evidence="1" id="KW-0812">Transmembrane</keyword>
<protein>
    <submittedName>
        <fullName evidence="2">Uncharacterized protein</fullName>
    </submittedName>
</protein>
<evidence type="ECO:0000313" key="3">
    <source>
        <dbReference type="Proteomes" id="UP001549146"/>
    </source>
</evidence>